<dbReference type="GO" id="GO:0034475">
    <property type="term" value="P:U4 snRNA 3'-end processing"/>
    <property type="evidence" value="ECO:0007669"/>
    <property type="project" value="TreeGrafter"/>
</dbReference>
<feature type="region of interest" description="Disordered" evidence="2">
    <location>
        <begin position="274"/>
        <end position="294"/>
    </location>
</feature>
<dbReference type="AlphaFoldDB" id="A0A2T3ABK4"/>
<dbReference type="InterPro" id="IPR036389">
    <property type="entry name" value="RNase_III_sf"/>
</dbReference>
<dbReference type="PROSITE" id="PS00517">
    <property type="entry name" value="RNASE_3_1"/>
    <property type="match status" value="1"/>
</dbReference>
<dbReference type="PANTHER" id="PTHR11207">
    <property type="entry name" value="RIBONUCLEASE III"/>
    <property type="match status" value="1"/>
</dbReference>
<dbReference type="SUPFAM" id="SSF69065">
    <property type="entry name" value="RNase III domain-like"/>
    <property type="match status" value="1"/>
</dbReference>
<dbReference type="InParanoid" id="A0A2T3ABK4"/>
<dbReference type="PANTHER" id="PTHR11207:SF0">
    <property type="entry name" value="RIBONUCLEASE 3"/>
    <property type="match status" value="1"/>
</dbReference>
<sequence length="399" mass="44471">MSKRPHDGDGHEPITKRSKPADTLGHLAANADELIECMQMLKAQGNGANTALKQRLSKLSQKILPSITDLAHEEEDREESLESLRPEVPVLTAWTPSEVARQLPPVPPILNSAIERASFTHAGMVADKDDQSYEQLEWLGDAYLYLIATAFIFLTFPRLKHGDMCQMREVLVRNATLKEYSVHYGFDKRAIFPTEYGLGGRQGGSKASSKERAKALGDIFEAHVAAIILSDPIQGVAKTTSWLKRLWSTTIAEQIRKQKWQGKQTQSLVIPTMASSSVEPTAQPQKSQRGSAKDALSAELVLQEPRVQIEYRSMDEGRPQKRDPLTKLKLFTQGAFLIGYGETVQLGIGVAKKKTEANERAAENALENKRLINVYREKKQHIMESRRIAQEGASKGLDF</sequence>
<evidence type="ECO:0000313" key="5">
    <source>
        <dbReference type="Proteomes" id="UP000241462"/>
    </source>
</evidence>
<dbReference type="OrthoDB" id="2392202at2759"/>
<evidence type="ECO:0000259" key="3">
    <source>
        <dbReference type="PROSITE" id="PS50142"/>
    </source>
</evidence>
<dbReference type="InterPro" id="IPR000999">
    <property type="entry name" value="RNase_III_dom"/>
</dbReference>
<dbReference type="Gene3D" id="1.10.1520.10">
    <property type="entry name" value="Ribonuclease III domain"/>
    <property type="match status" value="1"/>
</dbReference>
<gene>
    <name evidence="4" type="ORF">BD289DRAFT_430694</name>
</gene>
<keyword evidence="5" id="KW-1185">Reference proteome</keyword>
<evidence type="ECO:0000313" key="4">
    <source>
        <dbReference type="EMBL" id="PSR90520.1"/>
    </source>
</evidence>
<feature type="compositionally biased region" description="Polar residues" evidence="2">
    <location>
        <begin position="274"/>
        <end position="290"/>
    </location>
</feature>
<keyword evidence="1" id="KW-0694">RNA-binding</keyword>
<organism evidence="4 5">
    <name type="scientific">Coniella lustricola</name>
    <dbReference type="NCBI Taxonomy" id="2025994"/>
    <lineage>
        <taxon>Eukaryota</taxon>
        <taxon>Fungi</taxon>
        <taxon>Dikarya</taxon>
        <taxon>Ascomycota</taxon>
        <taxon>Pezizomycotina</taxon>
        <taxon>Sordariomycetes</taxon>
        <taxon>Sordariomycetidae</taxon>
        <taxon>Diaporthales</taxon>
        <taxon>Schizoparmaceae</taxon>
        <taxon>Coniella</taxon>
    </lineage>
</organism>
<evidence type="ECO:0000256" key="2">
    <source>
        <dbReference type="SAM" id="MobiDB-lite"/>
    </source>
</evidence>
<dbReference type="GO" id="GO:0005654">
    <property type="term" value="C:nucleoplasm"/>
    <property type="evidence" value="ECO:0007669"/>
    <property type="project" value="TreeGrafter"/>
</dbReference>
<dbReference type="Gene3D" id="3.30.160.20">
    <property type="match status" value="1"/>
</dbReference>
<dbReference type="GO" id="GO:0003723">
    <property type="term" value="F:RNA binding"/>
    <property type="evidence" value="ECO:0007669"/>
    <property type="project" value="UniProtKB-KW"/>
</dbReference>
<dbReference type="EMBL" id="KZ678418">
    <property type="protein sequence ID" value="PSR90520.1"/>
    <property type="molecule type" value="Genomic_DNA"/>
</dbReference>
<name>A0A2T3ABK4_9PEZI</name>
<protein>
    <submittedName>
        <fullName evidence="4">Ribonuclease III domain-containing protein</fullName>
    </submittedName>
</protein>
<accession>A0A2T3ABK4</accession>
<dbReference type="SUPFAM" id="SSF54768">
    <property type="entry name" value="dsRNA-binding domain-like"/>
    <property type="match status" value="1"/>
</dbReference>
<dbReference type="STRING" id="2025994.A0A2T3ABK4"/>
<feature type="compositionally biased region" description="Basic and acidic residues" evidence="2">
    <location>
        <begin position="1"/>
        <end position="15"/>
    </location>
</feature>
<dbReference type="PROSITE" id="PS50142">
    <property type="entry name" value="RNASE_3_2"/>
    <property type="match status" value="1"/>
</dbReference>
<dbReference type="GO" id="GO:0006369">
    <property type="term" value="P:termination of RNA polymerase II transcription"/>
    <property type="evidence" value="ECO:0007669"/>
    <property type="project" value="TreeGrafter"/>
</dbReference>
<dbReference type="Proteomes" id="UP000241462">
    <property type="component" value="Unassembled WGS sequence"/>
</dbReference>
<feature type="region of interest" description="Disordered" evidence="2">
    <location>
        <begin position="1"/>
        <end position="23"/>
    </location>
</feature>
<dbReference type="CDD" id="cd00593">
    <property type="entry name" value="RIBOc"/>
    <property type="match status" value="1"/>
</dbReference>
<dbReference type="FunCoup" id="A0A2T3ABK4">
    <property type="interactions" value="232"/>
</dbReference>
<feature type="domain" description="RNase III" evidence="3">
    <location>
        <begin position="118"/>
        <end position="232"/>
    </location>
</feature>
<dbReference type="GO" id="GO:0004525">
    <property type="term" value="F:ribonuclease III activity"/>
    <property type="evidence" value="ECO:0007669"/>
    <property type="project" value="InterPro"/>
</dbReference>
<proteinExistence type="predicted"/>
<dbReference type="SMART" id="SM00535">
    <property type="entry name" value="RIBOc"/>
    <property type="match status" value="1"/>
</dbReference>
<dbReference type="Pfam" id="PF00636">
    <property type="entry name" value="Ribonuclease_3"/>
    <property type="match status" value="1"/>
</dbReference>
<dbReference type="GO" id="GO:0006364">
    <property type="term" value="P:rRNA processing"/>
    <property type="evidence" value="ECO:0007669"/>
    <property type="project" value="TreeGrafter"/>
</dbReference>
<evidence type="ECO:0000256" key="1">
    <source>
        <dbReference type="ARBA" id="ARBA00022884"/>
    </source>
</evidence>
<reference evidence="4 5" key="1">
    <citation type="journal article" date="2018" name="Mycol. Prog.">
        <title>Coniella lustricola, a new species from submerged detritus.</title>
        <authorList>
            <person name="Raudabaugh D.B."/>
            <person name="Iturriaga T."/>
            <person name="Carver A."/>
            <person name="Mondo S."/>
            <person name="Pangilinan J."/>
            <person name="Lipzen A."/>
            <person name="He G."/>
            <person name="Amirebrahimi M."/>
            <person name="Grigoriev I.V."/>
            <person name="Miller A.N."/>
        </authorList>
    </citation>
    <scope>NUCLEOTIDE SEQUENCE [LARGE SCALE GENOMIC DNA]</scope>
    <source>
        <strain evidence="4 5">B22-T-1</strain>
    </source>
</reference>